<dbReference type="AlphaFoldDB" id="A0A937DI40"/>
<evidence type="ECO:0000256" key="1">
    <source>
        <dbReference type="SAM" id="Phobius"/>
    </source>
</evidence>
<sequence length="59" mass="6724">MFGKRTLAYLLILINFIWLAVNIYEWQAEISPFSIFGLIGPLFNGGLGVYLLSENSKRD</sequence>
<organism evidence="2 3">
    <name type="scientific">Marivirga atlantica</name>
    <dbReference type="NCBI Taxonomy" id="1548457"/>
    <lineage>
        <taxon>Bacteria</taxon>
        <taxon>Pseudomonadati</taxon>
        <taxon>Bacteroidota</taxon>
        <taxon>Cytophagia</taxon>
        <taxon>Cytophagales</taxon>
        <taxon>Marivirgaceae</taxon>
        <taxon>Marivirga</taxon>
    </lineage>
</organism>
<keyword evidence="3" id="KW-1185">Reference proteome</keyword>
<feature type="transmembrane region" description="Helical" evidence="1">
    <location>
        <begin position="7"/>
        <end position="24"/>
    </location>
</feature>
<dbReference type="RefSeq" id="WP_201923307.1">
    <property type="nucleotide sequence ID" value="NZ_JAERQG010000004.1"/>
</dbReference>
<dbReference type="EMBL" id="JAERQG010000004">
    <property type="protein sequence ID" value="MBL0766593.1"/>
    <property type="molecule type" value="Genomic_DNA"/>
</dbReference>
<name>A0A937DI40_9BACT</name>
<keyword evidence="1" id="KW-0812">Transmembrane</keyword>
<feature type="transmembrane region" description="Helical" evidence="1">
    <location>
        <begin position="30"/>
        <end position="52"/>
    </location>
</feature>
<proteinExistence type="predicted"/>
<keyword evidence="1" id="KW-0472">Membrane</keyword>
<evidence type="ECO:0000313" key="2">
    <source>
        <dbReference type="EMBL" id="MBL0766593.1"/>
    </source>
</evidence>
<keyword evidence="1" id="KW-1133">Transmembrane helix</keyword>
<comment type="caution">
    <text evidence="2">The sequence shown here is derived from an EMBL/GenBank/DDBJ whole genome shotgun (WGS) entry which is preliminary data.</text>
</comment>
<evidence type="ECO:0000313" key="3">
    <source>
        <dbReference type="Proteomes" id="UP000642920"/>
    </source>
</evidence>
<accession>A0A937DI40</accession>
<reference evidence="2" key="1">
    <citation type="submission" date="2021-01" db="EMBL/GenBank/DDBJ databases">
        <title>Marivirga sp. nov., isolated from intertidal surface sediments.</title>
        <authorList>
            <person name="Zhang M."/>
        </authorList>
    </citation>
    <scope>NUCLEOTIDE SEQUENCE</scope>
    <source>
        <strain evidence="2">SM1354</strain>
    </source>
</reference>
<dbReference type="Proteomes" id="UP000642920">
    <property type="component" value="Unassembled WGS sequence"/>
</dbReference>
<gene>
    <name evidence="2" type="ORF">JKP34_15105</name>
</gene>
<protein>
    <submittedName>
        <fullName evidence="2">Uncharacterized protein</fullName>
    </submittedName>
</protein>